<reference evidence="2 3" key="1">
    <citation type="journal article" date="2021" name="BMC Genomics">
        <title>Datura genome reveals duplications of psychoactive alkaloid biosynthetic genes and high mutation rate following tissue culture.</title>
        <authorList>
            <person name="Rajewski A."/>
            <person name="Carter-House D."/>
            <person name="Stajich J."/>
            <person name="Litt A."/>
        </authorList>
    </citation>
    <scope>NUCLEOTIDE SEQUENCE [LARGE SCALE GENOMIC DNA]</scope>
    <source>
        <strain evidence="2">AR-01</strain>
    </source>
</reference>
<gene>
    <name evidence="2" type="ORF">HAX54_051959</name>
</gene>
<sequence length="183" mass="20064">MASINQQGANGSGNGATSGPTSFNIVMPASHHHRRLRHRRSSVTFKQESITSIKFRKKDGYRKKSMKQVTGGDTTTRAASRNSSARRDRAIVKLLLEHDPELSKTVGQSNATPLVSAATKGHTTVVRGAFKDSLECQDQWQKSSVTFVCTPRPRGYCSSVAGKGSATGKKELIEKDRLLYTWL</sequence>
<feature type="region of interest" description="Disordered" evidence="1">
    <location>
        <begin position="1"/>
        <end position="24"/>
    </location>
</feature>
<dbReference type="Proteomes" id="UP000823775">
    <property type="component" value="Unassembled WGS sequence"/>
</dbReference>
<feature type="region of interest" description="Disordered" evidence="1">
    <location>
        <begin position="59"/>
        <end position="84"/>
    </location>
</feature>
<accession>A0ABS8SZ10</accession>
<evidence type="ECO:0000313" key="3">
    <source>
        <dbReference type="Proteomes" id="UP000823775"/>
    </source>
</evidence>
<name>A0ABS8SZ10_DATST</name>
<organism evidence="2 3">
    <name type="scientific">Datura stramonium</name>
    <name type="common">Jimsonweed</name>
    <name type="synonym">Common thornapple</name>
    <dbReference type="NCBI Taxonomy" id="4076"/>
    <lineage>
        <taxon>Eukaryota</taxon>
        <taxon>Viridiplantae</taxon>
        <taxon>Streptophyta</taxon>
        <taxon>Embryophyta</taxon>
        <taxon>Tracheophyta</taxon>
        <taxon>Spermatophyta</taxon>
        <taxon>Magnoliopsida</taxon>
        <taxon>eudicotyledons</taxon>
        <taxon>Gunneridae</taxon>
        <taxon>Pentapetalae</taxon>
        <taxon>asterids</taxon>
        <taxon>lamiids</taxon>
        <taxon>Solanales</taxon>
        <taxon>Solanaceae</taxon>
        <taxon>Solanoideae</taxon>
        <taxon>Datureae</taxon>
        <taxon>Datura</taxon>
    </lineage>
</organism>
<feature type="compositionally biased region" description="Low complexity" evidence="1">
    <location>
        <begin position="73"/>
        <end position="83"/>
    </location>
</feature>
<comment type="caution">
    <text evidence="2">The sequence shown here is derived from an EMBL/GenBank/DDBJ whole genome shotgun (WGS) entry which is preliminary data.</text>
</comment>
<protein>
    <submittedName>
        <fullName evidence="2">Uncharacterized protein</fullName>
    </submittedName>
</protein>
<keyword evidence="3" id="KW-1185">Reference proteome</keyword>
<dbReference type="EMBL" id="JACEIK010000934">
    <property type="protein sequence ID" value="MCD7464040.1"/>
    <property type="molecule type" value="Genomic_DNA"/>
</dbReference>
<proteinExistence type="predicted"/>
<evidence type="ECO:0000313" key="2">
    <source>
        <dbReference type="EMBL" id="MCD7464040.1"/>
    </source>
</evidence>
<evidence type="ECO:0000256" key="1">
    <source>
        <dbReference type="SAM" id="MobiDB-lite"/>
    </source>
</evidence>